<dbReference type="AlphaFoldDB" id="A0A9X9LTQ8"/>
<dbReference type="Proteomes" id="UP000269945">
    <property type="component" value="Unassembled WGS sequence"/>
</dbReference>
<reference evidence="2 3" key="1">
    <citation type="submission" date="2018-10" db="EMBL/GenBank/DDBJ databases">
        <authorList>
            <person name="Ekblom R."/>
            <person name="Jareborg N."/>
        </authorList>
    </citation>
    <scope>NUCLEOTIDE SEQUENCE [LARGE SCALE GENOMIC DNA]</scope>
    <source>
        <tissue evidence="2">Muscle</tissue>
    </source>
</reference>
<keyword evidence="3" id="KW-1185">Reference proteome</keyword>
<feature type="region of interest" description="Disordered" evidence="1">
    <location>
        <begin position="63"/>
        <end position="95"/>
    </location>
</feature>
<feature type="compositionally biased region" description="Polar residues" evidence="1">
    <location>
        <begin position="9"/>
        <end position="21"/>
    </location>
</feature>
<dbReference type="EMBL" id="CYRY02016854">
    <property type="protein sequence ID" value="VCW91065.1"/>
    <property type="molecule type" value="Genomic_DNA"/>
</dbReference>
<proteinExistence type="predicted"/>
<evidence type="ECO:0000256" key="1">
    <source>
        <dbReference type="SAM" id="MobiDB-lite"/>
    </source>
</evidence>
<feature type="region of interest" description="Disordered" evidence="1">
    <location>
        <begin position="1"/>
        <end position="28"/>
    </location>
</feature>
<gene>
    <name evidence="2" type="ORF">BN2614_LOCUS1</name>
</gene>
<comment type="caution">
    <text evidence="2">The sequence shown here is derived from an EMBL/GenBank/DDBJ whole genome shotgun (WGS) entry which is preliminary data.</text>
</comment>
<name>A0A9X9LTQ8_GULGU</name>
<protein>
    <submittedName>
        <fullName evidence="2">Uncharacterized protein</fullName>
    </submittedName>
</protein>
<organism evidence="2 3">
    <name type="scientific">Gulo gulo</name>
    <name type="common">Wolverine</name>
    <name type="synonym">Gluton</name>
    <dbReference type="NCBI Taxonomy" id="48420"/>
    <lineage>
        <taxon>Eukaryota</taxon>
        <taxon>Metazoa</taxon>
        <taxon>Chordata</taxon>
        <taxon>Craniata</taxon>
        <taxon>Vertebrata</taxon>
        <taxon>Euteleostomi</taxon>
        <taxon>Mammalia</taxon>
        <taxon>Eutheria</taxon>
        <taxon>Laurasiatheria</taxon>
        <taxon>Carnivora</taxon>
        <taxon>Caniformia</taxon>
        <taxon>Musteloidea</taxon>
        <taxon>Mustelidae</taxon>
        <taxon>Guloninae</taxon>
        <taxon>Gulo</taxon>
    </lineage>
</organism>
<sequence>MDSRGFKPPTTTCGHLLQQPQDPRDQGFLRATSKMGHSRRACEEGLVSEQVREKQRLLFRANPSNQAQEPCEGPCRMKGTHVPADSVVTDKPWGL</sequence>
<accession>A0A9X9LTQ8</accession>
<evidence type="ECO:0000313" key="3">
    <source>
        <dbReference type="Proteomes" id="UP000269945"/>
    </source>
</evidence>
<evidence type="ECO:0000313" key="2">
    <source>
        <dbReference type="EMBL" id="VCW91065.1"/>
    </source>
</evidence>